<dbReference type="Proteomes" id="UP000267821">
    <property type="component" value="Unassembled WGS sequence"/>
</dbReference>
<dbReference type="InterPro" id="IPR036964">
    <property type="entry name" value="RASGEF_cat_dom_sf"/>
</dbReference>
<dbReference type="GO" id="GO:0005886">
    <property type="term" value="C:plasma membrane"/>
    <property type="evidence" value="ECO:0007669"/>
    <property type="project" value="TreeGrafter"/>
</dbReference>
<evidence type="ECO:0000259" key="5">
    <source>
        <dbReference type="PROSITE" id="PS50212"/>
    </source>
</evidence>
<dbReference type="InterPro" id="IPR008937">
    <property type="entry name" value="Ras-like_GEF"/>
</dbReference>
<dbReference type="InterPro" id="IPR000651">
    <property type="entry name" value="Ras-like_Gua-exchang_fac_N"/>
</dbReference>
<feature type="region of interest" description="Disordered" evidence="3">
    <location>
        <begin position="614"/>
        <end position="634"/>
    </location>
</feature>
<feature type="compositionally biased region" description="Polar residues" evidence="3">
    <location>
        <begin position="385"/>
        <end position="399"/>
    </location>
</feature>
<evidence type="ECO:0000313" key="6">
    <source>
        <dbReference type="EMBL" id="RPB20569.1"/>
    </source>
</evidence>
<feature type="domain" description="Ras-GEF" evidence="4">
    <location>
        <begin position="1227"/>
        <end position="1406"/>
    </location>
</feature>
<dbReference type="SMART" id="SM00229">
    <property type="entry name" value="RasGEFN"/>
    <property type="match status" value="1"/>
</dbReference>
<feature type="compositionally biased region" description="Basic and acidic residues" evidence="3">
    <location>
        <begin position="617"/>
        <end position="628"/>
    </location>
</feature>
<evidence type="ECO:0000256" key="3">
    <source>
        <dbReference type="SAM" id="MobiDB-lite"/>
    </source>
</evidence>
<dbReference type="InParanoid" id="A0A3N4LGG3"/>
<dbReference type="CDD" id="cd06224">
    <property type="entry name" value="REM"/>
    <property type="match status" value="1"/>
</dbReference>
<keyword evidence="1 2" id="KW-0344">Guanine-nucleotide releasing factor</keyword>
<dbReference type="GO" id="GO:0007265">
    <property type="term" value="P:Ras protein signal transduction"/>
    <property type="evidence" value="ECO:0007669"/>
    <property type="project" value="TreeGrafter"/>
</dbReference>
<dbReference type="SUPFAM" id="SSF48366">
    <property type="entry name" value="Ras GEF"/>
    <property type="match status" value="1"/>
</dbReference>
<dbReference type="OrthoDB" id="10254377at2759"/>
<feature type="compositionally biased region" description="Basic residues" evidence="3">
    <location>
        <begin position="402"/>
        <end position="412"/>
    </location>
</feature>
<reference evidence="6 7" key="1">
    <citation type="journal article" date="2018" name="Nat. Ecol. Evol.">
        <title>Pezizomycetes genomes reveal the molecular basis of ectomycorrhizal truffle lifestyle.</title>
        <authorList>
            <person name="Murat C."/>
            <person name="Payen T."/>
            <person name="Noel B."/>
            <person name="Kuo A."/>
            <person name="Morin E."/>
            <person name="Chen J."/>
            <person name="Kohler A."/>
            <person name="Krizsan K."/>
            <person name="Balestrini R."/>
            <person name="Da Silva C."/>
            <person name="Montanini B."/>
            <person name="Hainaut M."/>
            <person name="Levati E."/>
            <person name="Barry K.W."/>
            <person name="Belfiori B."/>
            <person name="Cichocki N."/>
            <person name="Clum A."/>
            <person name="Dockter R.B."/>
            <person name="Fauchery L."/>
            <person name="Guy J."/>
            <person name="Iotti M."/>
            <person name="Le Tacon F."/>
            <person name="Lindquist E.A."/>
            <person name="Lipzen A."/>
            <person name="Malagnac F."/>
            <person name="Mello A."/>
            <person name="Molinier V."/>
            <person name="Miyauchi S."/>
            <person name="Poulain J."/>
            <person name="Riccioni C."/>
            <person name="Rubini A."/>
            <person name="Sitrit Y."/>
            <person name="Splivallo R."/>
            <person name="Traeger S."/>
            <person name="Wang M."/>
            <person name="Zifcakova L."/>
            <person name="Wipf D."/>
            <person name="Zambonelli A."/>
            <person name="Paolocci F."/>
            <person name="Nowrousian M."/>
            <person name="Ottonello S."/>
            <person name="Baldrian P."/>
            <person name="Spatafora J.W."/>
            <person name="Henrissat B."/>
            <person name="Nagy L.G."/>
            <person name="Aury J.M."/>
            <person name="Wincker P."/>
            <person name="Grigoriev I.V."/>
            <person name="Bonfante P."/>
            <person name="Martin F.M."/>
        </authorList>
    </citation>
    <scope>NUCLEOTIDE SEQUENCE [LARGE SCALE GENOMIC DNA]</scope>
    <source>
        <strain evidence="6 7">ATCC MYA-4762</strain>
    </source>
</reference>
<proteinExistence type="predicted"/>
<evidence type="ECO:0000259" key="4">
    <source>
        <dbReference type="PROSITE" id="PS50009"/>
    </source>
</evidence>
<gene>
    <name evidence="6" type="ORF">L211DRAFT_507440</name>
</gene>
<keyword evidence="7" id="KW-1185">Reference proteome</keyword>
<name>A0A3N4LGG3_9PEZI</name>
<dbReference type="PROSITE" id="PS50212">
    <property type="entry name" value="RASGEF_NTER"/>
    <property type="match status" value="1"/>
</dbReference>
<organism evidence="6 7">
    <name type="scientific">Terfezia boudieri ATCC MYA-4762</name>
    <dbReference type="NCBI Taxonomy" id="1051890"/>
    <lineage>
        <taxon>Eukaryota</taxon>
        <taxon>Fungi</taxon>
        <taxon>Dikarya</taxon>
        <taxon>Ascomycota</taxon>
        <taxon>Pezizomycotina</taxon>
        <taxon>Pezizomycetes</taxon>
        <taxon>Pezizales</taxon>
        <taxon>Pezizaceae</taxon>
        <taxon>Terfezia</taxon>
    </lineage>
</organism>
<feature type="region of interest" description="Disordered" evidence="3">
    <location>
        <begin position="1091"/>
        <end position="1110"/>
    </location>
</feature>
<feature type="domain" description="N-terminal Ras-GEF" evidence="5">
    <location>
        <begin position="120"/>
        <end position="246"/>
    </location>
</feature>
<dbReference type="SMART" id="SM00147">
    <property type="entry name" value="RasGEF"/>
    <property type="match status" value="1"/>
</dbReference>
<sequence>MLGSPCFTPHGIPFLQGSLSNQGSSSLIIPSTKGELGSSTGSPITDFKWFMPGDERLKLSSSPIPLLPGRENSPFASPPPSMPSPIRHIPTSTAITPQIFDVLSFPPFSELPSIVKYDPRNQQILAATPPRIIAQITSATFLDYQLLSDFFLTFRLFMTPLDLVAYLVARLRWAIARNDDIGRVVRVRAFVAIRHWLLNYFGDDFVPSLTLRQKFVSSLNDLAETVLLGGSQSDIKIIGELKKCWRRTCALYWEDGGSTGADATIEQEILPGRAPGESNQSDKIVLGFPLQSSSVTRPGANLSQVHQKAVNNGKFNSLGDIETKESSPKFSDDLQAVNKKLPMRSLEKKVLTKAASDASLNATSKVSKKSTSHAYLLPGFTGTKSSLKAAPSSNDQTFASVKKSRPSAHKRSGSFSDALRDNRQPLPLQNSLARSTHVLMAFPYAGSSLVRGTLLPPTAAYVEVIAPSTPTPEDGLYISNTMSMASSSTGISEQYEPASHHHRVGLGGPGMKKFIESLKKALSGIGHPSMYNASVIHSPVPVSKHGSTSNNSDFTTDSLTRYVAANYIRNSGSSGSRSGRGWTGSMDGKMARIDLLGAGVVDAFQRVIQEEIIPGEKTGDQRGTERQRSTRSKQILRRATVDTTTVGESVLSEFDERSVIVENFPLSPQTRRRGNTIRGPSSSNAANMVKELQGGMRAAQVKSLANSNIEDFGLIGLGTSSRAQPEPSTSKLPLLQETPEAQKQAGYFGDKVLRRVSADLSLSATGEPKSKGQSYQSYTSHIDGYSDAASIFGTLEDVAQALPNRLLRRKPGGDLRAAANITDLGVPTRPKSTGSLSTFSKSTSVYSFNAPPSVLTFGNSRDDYGPRPQQLAARVVSLGAVAKGGGVQFPISDDTMQPPPASPTTAKELFEQGVMQLAALADNESDDGGIEVALMKLEGRYDRRMSKSLQAESRPSSEVTQQGNDLSGTYNVINDRPRSSAAKHRQSIPSTFTGLESHHGIDLKDVEPYDDYLTRFKRRHKKVVDQVPLETPPAFNSSASSFGFPFAEVSEKMKSTEIAQPSFPWNSIPRAAPLDLPISPKQTRFQDFRSEQMSTQHTTEEDDDYMSELSSELSFDLQSRSQSLNNASHHKFPKSSVIADLGISSHPLRHPPSPSLTFEQALGMNPDAPNGFYQPYPSTSDQDAFPWASIHNMSSPDSTPRQRKKPRDSISLLQPPSIHLPFILAYDSELLAKQFTLIEKDALNEIDWKELVELRWKQTSTMVRDWVEFLKLQNVHGVELIIARFNLMWKWAMSEIVMTRDIDERARTIVKMIHIAAHARKLQNFATMYQITAALLNSNIARLRKTWKLVSPPDVETFKQLEALIQPVRNFHNLRIEMDKVTGETGCIPFVGKLIRSYICLYELTL</sequence>
<dbReference type="GO" id="GO:0005085">
    <property type="term" value="F:guanyl-nucleotide exchange factor activity"/>
    <property type="evidence" value="ECO:0007669"/>
    <property type="project" value="UniProtKB-KW"/>
</dbReference>
<dbReference type="PROSITE" id="PS50009">
    <property type="entry name" value="RASGEF_CAT"/>
    <property type="match status" value="1"/>
</dbReference>
<feature type="region of interest" description="Disordered" evidence="3">
    <location>
        <begin position="946"/>
        <end position="986"/>
    </location>
</feature>
<accession>A0A3N4LGG3</accession>
<dbReference type="EMBL" id="ML121569">
    <property type="protein sequence ID" value="RPB20569.1"/>
    <property type="molecule type" value="Genomic_DNA"/>
</dbReference>
<dbReference type="Pfam" id="PF00617">
    <property type="entry name" value="RasGEF"/>
    <property type="match status" value="1"/>
</dbReference>
<dbReference type="FunCoup" id="A0A3N4LGG3">
    <property type="interactions" value="169"/>
</dbReference>
<dbReference type="Gene3D" id="1.20.870.10">
    <property type="entry name" value="Son of sevenless (SoS) protein Chain: S domain 1"/>
    <property type="match status" value="1"/>
</dbReference>
<dbReference type="STRING" id="1051890.A0A3N4LGG3"/>
<evidence type="ECO:0000256" key="1">
    <source>
        <dbReference type="ARBA" id="ARBA00022658"/>
    </source>
</evidence>
<feature type="compositionally biased region" description="Polar residues" evidence="3">
    <location>
        <begin position="947"/>
        <end position="972"/>
    </location>
</feature>
<protein>
    <submittedName>
        <fullName evidence="6">Ras GEF</fullName>
    </submittedName>
</protein>
<evidence type="ECO:0000256" key="2">
    <source>
        <dbReference type="PROSITE-ProRule" id="PRU00168"/>
    </source>
</evidence>
<dbReference type="InterPro" id="IPR001895">
    <property type="entry name" value="RASGEF_cat_dom"/>
</dbReference>
<feature type="region of interest" description="Disordered" evidence="3">
    <location>
        <begin position="385"/>
        <end position="423"/>
    </location>
</feature>
<dbReference type="Pfam" id="PF00618">
    <property type="entry name" value="RasGEF_N"/>
    <property type="match status" value="1"/>
</dbReference>
<dbReference type="PANTHER" id="PTHR23113">
    <property type="entry name" value="GUANINE NUCLEOTIDE EXCHANGE FACTOR"/>
    <property type="match status" value="1"/>
</dbReference>
<dbReference type="PANTHER" id="PTHR23113:SF363">
    <property type="entry name" value="PROTEIN SON OF SEVENLESS"/>
    <property type="match status" value="1"/>
</dbReference>
<feature type="region of interest" description="Disordered" evidence="3">
    <location>
        <begin position="1185"/>
        <end position="1212"/>
    </location>
</feature>
<dbReference type="InterPro" id="IPR023578">
    <property type="entry name" value="Ras_GEF_dom_sf"/>
</dbReference>
<evidence type="ECO:0000313" key="7">
    <source>
        <dbReference type="Proteomes" id="UP000267821"/>
    </source>
</evidence>
<dbReference type="Gene3D" id="1.10.840.10">
    <property type="entry name" value="Ras guanine-nucleotide exchange factors catalytic domain"/>
    <property type="match status" value="1"/>
</dbReference>